<keyword evidence="1" id="KW-0704">Schiff base</keyword>
<dbReference type="SUPFAM" id="SSF51569">
    <property type="entry name" value="Aldolase"/>
    <property type="match status" value="1"/>
</dbReference>
<protein>
    <recommendedName>
        <fullName evidence="4">Transaldolase</fullName>
    </recommendedName>
</protein>
<dbReference type="InterPro" id="IPR001585">
    <property type="entry name" value="TAL/FSA"/>
</dbReference>
<evidence type="ECO:0000256" key="1">
    <source>
        <dbReference type="ARBA" id="ARBA00023270"/>
    </source>
</evidence>
<accession>A0A2G6E1J1</accession>
<comment type="caution">
    <text evidence="2">The sequence shown here is derived from an EMBL/GenBank/DDBJ whole genome shotgun (WGS) entry which is preliminary data.</text>
</comment>
<dbReference type="EMBL" id="PDPS01000042">
    <property type="protein sequence ID" value="PID55827.1"/>
    <property type="molecule type" value="Genomic_DNA"/>
</dbReference>
<dbReference type="Proteomes" id="UP000229740">
    <property type="component" value="Unassembled WGS sequence"/>
</dbReference>
<dbReference type="AlphaFoldDB" id="A0A2G6E1J1"/>
<dbReference type="Gene3D" id="3.20.20.70">
    <property type="entry name" value="Aldolase class I"/>
    <property type="match status" value="1"/>
</dbReference>
<name>A0A2G6E1J1_9BACT</name>
<dbReference type="InterPro" id="IPR013785">
    <property type="entry name" value="Aldolase_TIM"/>
</dbReference>
<evidence type="ECO:0000313" key="3">
    <source>
        <dbReference type="Proteomes" id="UP000229740"/>
    </source>
</evidence>
<proteinExistence type="predicted"/>
<gene>
    <name evidence="2" type="ORF">CSB45_14045</name>
</gene>
<evidence type="ECO:0008006" key="4">
    <source>
        <dbReference type="Google" id="ProtNLM"/>
    </source>
</evidence>
<dbReference type="PANTHER" id="PTHR10683">
    <property type="entry name" value="TRANSALDOLASE"/>
    <property type="match status" value="1"/>
</dbReference>
<dbReference type="GO" id="GO:0005975">
    <property type="term" value="P:carbohydrate metabolic process"/>
    <property type="evidence" value="ECO:0007669"/>
    <property type="project" value="InterPro"/>
</dbReference>
<dbReference type="Pfam" id="PF00923">
    <property type="entry name" value="TAL_FSA"/>
    <property type="match status" value="1"/>
</dbReference>
<reference evidence="2 3" key="1">
    <citation type="submission" date="2017-10" db="EMBL/GenBank/DDBJ databases">
        <title>Novel microbial diversity and functional potential in the marine mammal oral microbiome.</title>
        <authorList>
            <person name="Dudek N.K."/>
            <person name="Sun C.L."/>
            <person name="Burstein D."/>
            <person name="Kantor R.S."/>
            <person name="Aliaga Goltsman D.S."/>
            <person name="Bik E.M."/>
            <person name="Thomas B.C."/>
            <person name="Banfield J.F."/>
            <person name="Relman D.A."/>
        </authorList>
    </citation>
    <scope>NUCLEOTIDE SEQUENCE [LARGE SCALE GENOMIC DNA]</scope>
    <source>
        <strain evidence="2">DOLZORAL124_49_17</strain>
    </source>
</reference>
<sequence length="462" mass="51842">MMRDEYLDLRKKLLFDSTPQDFTQICSMFRDDCAQEFQSASETRQQELTEIVAGVTIDMQSYLLRWNLQRPENDEQLSQATIEQELLANYSLLENWEAKDLLAAVRAEAAEIQRSNFRKISLMSDAGTMNVRLGHDYASGLTKTLRKGAILVTTNPPLVNMARKDDAAHWNAVKARLRTEHPAASSEELVSLLTMEVVLQNCRELRPIYEATQGKYGYVNLQINPHHSGNAVKMAEEIEWLYEKLTGVFGGTPNVVFKIPGTRAALDTAKRVTRQGIGVTVTVSFSVAQHLAFAEVIEQGNAPCSFLVMMNGRLDDPVQKELQGLGLPDAAEVAKWGSTAIVHRSYAELCKKGYSKSFLLIASLRGPWNIDGCLTDGTLPIFITSFPDKTAEYDAQQREIASHITEALSEELLKKLEHSQIFRQAYAVEGLAVEDFDSFLPVVKTLTSFRESYDELIEYVQE</sequence>
<evidence type="ECO:0000313" key="2">
    <source>
        <dbReference type="EMBL" id="PID55827.1"/>
    </source>
</evidence>
<organism evidence="2 3">
    <name type="scientific">candidate division KSB3 bacterium</name>
    <dbReference type="NCBI Taxonomy" id="2044937"/>
    <lineage>
        <taxon>Bacteria</taxon>
        <taxon>candidate division KSB3</taxon>
    </lineage>
</organism>